<feature type="non-terminal residue" evidence="1">
    <location>
        <position position="247"/>
    </location>
</feature>
<protein>
    <submittedName>
        <fullName evidence="1">Uncharacterized protein</fullName>
    </submittedName>
</protein>
<sequence>VTKNTANKTGLIIILLWHICWSQIEQTYPPLYLVSIPTAGTLPRGTYTIEALLSKNGGFTPKLSVGFTDNFSFGVSFGVQKLIGNDSLYFNKTTPEVQIKYRVFDESQSMPALVYGLDTQGRGTYTNTVIADSVSSFNRYEQKAWGMYLVLSKNWSFLGNLGLHGGICKSITENDDGDEDLNIFVGIDKELNRSFSVLIDYDAALNDNNYKFNDISFGKGKGYLNAGIRWAVSPNLMMEINFNDISK</sequence>
<evidence type="ECO:0000313" key="1">
    <source>
        <dbReference type="EMBL" id="SVC72471.1"/>
    </source>
</evidence>
<dbReference type="EMBL" id="UINC01107245">
    <property type="protein sequence ID" value="SVC72471.1"/>
    <property type="molecule type" value="Genomic_DNA"/>
</dbReference>
<proteinExistence type="predicted"/>
<feature type="non-terminal residue" evidence="1">
    <location>
        <position position="1"/>
    </location>
</feature>
<name>A0A382PKM3_9ZZZZ</name>
<organism evidence="1">
    <name type="scientific">marine metagenome</name>
    <dbReference type="NCBI Taxonomy" id="408172"/>
    <lineage>
        <taxon>unclassified sequences</taxon>
        <taxon>metagenomes</taxon>
        <taxon>ecological metagenomes</taxon>
    </lineage>
</organism>
<reference evidence="1" key="1">
    <citation type="submission" date="2018-05" db="EMBL/GenBank/DDBJ databases">
        <authorList>
            <person name="Lanie J.A."/>
            <person name="Ng W.-L."/>
            <person name="Kazmierczak K.M."/>
            <person name="Andrzejewski T.M."/>
            <person name="Davidsen T.M."/>
            <person name="Wayne K.J."/>
            <person name="Tettelin H."/>
            <person name="Glass J.I."/>
            <person name="Rusch D."/>
            <person name="Podicherti R."/>
            <person name="Tsui H.-C.T."/>
            <person name="Winkler M.E."/>
        </authorList>
    </citation>
    <scope>NUCLEOTIDE SEQUENCE</scope>
</reference>
<dbReference type="AlphaFoldDB" id="A0A382PKM3"/>
<gene>
    <name evidence="1" type="ORF">METZ01_LOCUS325325</name>
</gene>
<accession>A0A382PKM3</accession>